<dbReference type="AlphaFoldDB" id="A0A0C1FF22"/>
<dbReference type="Pfam" id="PF03073">
    <property type="entry name" value="TspO_MBR"/>
    <property type="match status" value="1"/>
</dbReference>
<proteinExistence type="inferred from homology"/>
<dbReference type="RefSeq" id="WP_039479768.1">
    <property type="nucleotide sequence ID" value="NZ_JSYN01000027.1"/>
</dbReference>
<gene>
    <name evidence="7" type="ORF">OC25_19865</name>
</gene>
<name>A0A0C1FF22_9SPHI</name>
<evidence type="ECO:0000256" key="5">
    <source>
        <dbReference type="ARBA" id="ARBA00023136"/>
    </source>
</evidence>
<dbReference type="Proteomes" id="UP000031246">
    <property type="component" value="Unassembled WGS sequence"/>
</dbReference>
<evidence type="ECO:0000256" key="2">
    <source>
        <dbReference type="ARBA" id="ARBA00007524"/>
    </source>
</evidence>
<dbReference type="PANTHER" id="PTHR10057">
    <property type="entry name" value="PERIPHERAL-TYPE BENZODIAZEPINE RECEPTOR"/>
    <property type="match status" value="1"/>
</dbReference>
<dbReference type="GO" id="GO:0016020">
    <property type="term" value="C:membrane"/>
    <property type="evidence" value="ECO:0007669"/>
    <property type="project" value="UniProtKB-SubCell"/>
</dbReference>
<dbReference type="PANTHER" id="PTHR10057:SF0">
    <property type="entry name" value="TRANSLOCATOR PROTEIN"/>
    <property type="match status" value="1"/>
</dbReference>
<keyword evidence="4 6" id="KW-1133">Transmembrane helix</keyword>
<keyword evidence="8" id="KW-1185">Reference proteome</keyword>
<organism evidence="7 8">
    <name type="scientific">Pedobacter kyungheensis</name>
    <dbReference type="NCBI Taxonomy" id="1069985"/>
    <lineage>
        <taxon>Bacteria</taxon>
        <taxon>Pseudomonadati</taxon>
        <taxon>Bacteroidota</taxon>
        <taxon>Sphingobacteriia</taxon>
        <taxon>Sphingobacteriales</taxon>
        <taxon>Sphingobacteriaceae</taxon>
        <taxon>Pedobacter</taxon>
    </lineage>
</organism>
<comment type="subcellular location">
    <subcellularLocation>
        <location evidence="1">Membrane</location>
        <topology evidence="1">Multi-pass membrane protein</topology>
    </subcellularLocation>
</comment>
<evidence type="ECO:0000256" key="3">
    <source>
        <dbReference type="ARBA" id="ARBA00022692"/>
    </source>
</evidence>
<dbReference type="InterPro" id="IPR004307">
    <property type="entry name" value="TspO_MBR"/>
</dbReference>
<feature type="transmembrane region" description="Helical" evidence="6">
    <location>
        <begin position="47"/>
        <end position="69"/>
    </location>
</feature>
<reference evidence="7 8" key="1">
    <citation type="submission" date="2014-10" db="EMBL/GenBank/DDBJ databases">
        <title>Pedobacter Kyungheensis.</title>
        <authorList>
            <person name="Anderson B.M."/>
            <person name="Newman J.D."/>
        </authorList>
    </citation>
    <scope>NUCLEOTIDE SEQUENCE [LARGE SCALE GENOMIC DNA]</scope>
    <source>
        <strain evidence="7 8">KACC 16221</strain>
    </source>
</reference>
<dbReference type="EMBL" id="JSYN01000027">
    <property type="protein sequence ID" value="KIA91632.1"/>
    <property type="molecule type" value="Genomic_DNA"/>
</dbReference>
<dbReference type="FunFam" id="1.20.1260.100:FF:000001">
    <property type="entry name" value="translocator protein 2"/>
    <property type="match status" value="1"/>
</dbReference>
<evidence type="ECO:0000256" key="4">
    <source>
        <dbReference type="ARBA" id="ARBA00022989"/>
    </source>
</evidence>
<evidence type="ECO:0000313" key="8">
    <source>
        <dbReference type="Proteomes" id="UP000031246"/>
    </source>
</evidence>
<feature type="transmembrane region" description="Helical" evidence="6">
    <location>
        <begin position="107"/>
        <end position="126"/>
    </location>
</feature>
<evidence type="ECO:0000256" key="1">
    <source>
        <dbReference type="ARBA" id="ARBA00004141"/>
    </source>
</evidence>
<feature type="transmembrane region" description="Helical" evidence="6">
    <location>
        <begin position="7"/>
        <end position="27"/>
    </location>
</feature>
<feature type="transmembrane region" description="Helical" evidence="6">
    <location>
        <begin position="133"/>
        <end position="154"/>
    </location>
</feature>
<keyword evidence="3 6" id="KW-0812">Transmembrane</keyword>
<dbReference type="CDD" id="cd15904">
    <property type="entry name" value="TSPO_MBR"/>
    <property type="match status" value="1"/>
</dbReference>
<dbReference type="OrthoDB" id="9795496at2"/>
<comment type="similarity">
    <text evidence="2">Belongs to the TspO/BZRP family.</text>
</comment>
<comment type="caution">
    <text evidence="7">The sequence shown here is derived from an EMBL/GenBank/DDBJ whole genome shotgun (WGS) entry which is preliminary data.</text>
</comment>
<dbReference type="Gene3D" id="1.20.1260.100">
    <property type="entry name" value="TspO/MBR protein"/>
    <property type="match status" value="1"/>
</dbReference>
<evidence type="ECO:0000313" key="7">
    <source>
        <dbReference type="EMBL" id="KIA91632.1"/>
    </source>
</evidence>
<dbReference type="InterPro" id="IPR038330">
    <property type="entry name" value="TspO/MBR-related_sf"/>
</dbReference>
<dbReference type="GO" id="GO:0033013">
    <property type="term" value="P:tetrapyrrole metabolic process"/>
    <property type="evidence" value="ECO:0007669"/>
    <property type="project" value="UniProtKB-ARBA"/>
</dbReference>
<sequence>MKFKPLAFIVNIAITLGIGALGGWATAQSVKTWYPTLNKPAFNPPNWLFAPVWTTLYILIGIAAYLVWIKRDQITHFPRTVAIYLIQLMLNLAWSFIFFYLHEIGFAMAEIILLLIVIVINAVTFYRIDKRAGLLFIPYILWVSFASFLTYNILILN</sequence>
<feature type="transmembrane region" description="Helical" evidence="6">
    <location>
        <begin position="81"/>
        <end position="101"/>
    </location>
</feature>
<protein>
    <submittedName>
        <fullName evidence="7">TspO and MBR</fullName>
    </submittedName>
</protein>
<evidence type="ECO:0000256" key="6">
    <source>
        <dbReference type="SAM" id="Phobius"/>
    </source>
</evidence>
<dbReference type="PIRSF" id="PIRSF005859">
    <property type="entry name" value="PBR"/>
    <property type="match status" value="1"/>
</dbReference>
<accession>A0A0C1FF22</accession>
<keyword evidence="5 6" id="KW-0472">Membrane</keyword>